<name>A0A1G5R156_9GAMM</name>
<evidence type="ECO:0000256" key="1">
    <source>
        <dbReference type="SAM" id="SignalP"/>
    </source>
</evidence>
<gene>
    <name evidence="2" type="ORF">SAMN03097708_03169</name>
</gene>
<dbReference type="RefSeq" id="WP_092999119.1">
    <property type="nucleotide sequence ID" value="NZ_FMWD01000015.1"/>
</dbReference>
<dbReference type="EMBL" id="FMWD01000015">
    <property type="protein sequence ID" value="SCZ67588.1"/>
    <property type="molecule type" value="Genomic_DNA"/>
</dbReference>
<dbReference type="OrthoDB" id="7059623at2"/>
<feature type="signal peptide" evidence="1">
    <location>
        <begin position="1"/>
        <end position="24"/>
    </location>
</feature>
<dbReference type="AlphaFoldDB" id="A0A1G5R156"/>
<organism evidence="2 3">
    <name type="scientific">Thiohalomonas denitrificans</name>
    <dbReference type="NCBI Taxonomy" id="415747"/>
    <lineage>
        <taxon>Bacteria</taxon>
        <taxon>Pseudomonadati</taxon>
        <taxon>Pseudomonadota</taxon>
        <taxon>Gammaproteobacteria</taxon>
        <taxon>Thiohalomonadales</taxon>
        <taxon>Thiohalomonadaceae</taxon>
        <taxon>Thiohalomonas</taxon>
    </lineage>
</organism>
<accession>A0A1G5R156</accession>
<feature type="chain" id="PRO_5011706390" evidence="1">
    <location>
        <begin position="25"/>
        <end position="230"/>
    </location>
</feature>
<proteinExistence type="predicted"/>
<evidence type="ECO:0000313" key="2">
    <source>
        <dbReference type="EMBL" id="SCZ67588.1"/>
    </source>
</evidence>
<protein>
    <submittedName>
        <fullName evidence="2">Uncharacterized protein</fullName>
    </submittedName>
</protein>
<dbReference type="Proteomes" id="UP000199648">
    <property type="component" value="Unassembled WGS sequence"/>
</dbReference>
<reference evidence="2 3" key="1">
    <citation type="submission" date="2016-10" db="EMBL/GenBank/DDBJ databases">
        <authorList>
            <person name="de Groot N.N."/>
        </authorList>
    </citation>
    <scope>NUCLEOTIDE SEQUENCE [LARGE SCALE GENOMIC DNA]</scope>
    <source>
        <strain evidence="2 3">HLD2</strain>
    </source>
</reference>
<sequence>MKTFKHTVALTLAGLLAVPAAAFADNAASAYTEDGTAIIGYAAAVAGETNSLGFTKVLSTTLKNSGSPKDLFIGLTFETGLMTETEVKTNTKNGKAEESSATASAEIEMYVLVDGQEAKPGTVTFDKREQAMWATLGQGLVCSDANGDDIITFDECSLTDQEVGLLLETKAAHGFNFLSYNIGSGSHTIEAFARLKAQGEVADASSNAKASAYLGKGTLSVFEVHDSVTH</sequence>
<keyword evidence="1" id="KW-0732">Signal</keyword>
<evidence type="ECO:0000313" key="3">
    <source>
        <dbReference type="Proteomes" id="UP000199648"/>
    </source>
</evidence>
<keyword evidence="3" id="KW-1185">Reference proteome</keyword>